<accession>A0A2P2R2I9</accession>
<name>A0A2P2R2I9_RHIMU</name>
<organism evidence="1">
    <name type="scientific">Rhizophora mucronata</name>
    <name type="common">Asiatic mangrove</name>
    <dbReference type="NCBI Taxonomy" id="61149"/>
    <lineage>
        <taxon>Eukaryota</taxon>
        <taxon>Viridiplantae</taxon>
        <taxon>Streptophyta</taxon>
        <taxon>Embryophyta</taxon>
        <taxon>Tracheophyta</taxon>
        <taxon>Spermatophyta</taxon>
        <taxon>Magnoliopsida</taxon>
        <taxon>eudicotyledons</taxon>
        <taxon>Gunneridae</taxon>
        <taxon>Pentapetalae</taxon>
        <taxon>rosids</taxon>
        <taxon>fabids</taxon>
        <taxon>Malpighiales</taxon>
        <taxon>Rhizophoraceae</taxon>
        <taxon>Rhizophora</taxon>
    </lineage>
</organism>
<sequence length="30" mass="3567">MTKENEALLNLNDQKYVAYPNVKARHKHLK</sequence>
<dbReference type="AlphaFoldDB" id="A0A2P2R2I9"/>
<evidence type="ECO:0000313" key="1">
    <source>
        <dbReference type="EMBL" id="MBX73387.1"/>
    </source>
</evidence>
<proteinExistence type="predicted"/>
<reference evidence="1" key="1">
    <citation type="submission" date="2018-02" db="EMBL/GenBank/DDBJ databases">
        <title>Rhizophora mucronata_Transcriptome.</title>
        <authorList>
            <person name="Meera S.P."/>
            <person name="Sreeshan A."/>
            <person name="Augustine A."/>
        </authorList>
    </citation>
    <scope>NUCLEOTIDE SEQUENCE</scope>
    <source>
        <tissue evidence="1">Leaf</tissue>
    </source>
</reference>
<protein>
    <submittedName>
        <fullName evidence="1">Uncharacterized protein</fullName>
    </submittedName>
</protein>
<dbReference type="EMBL" id="GGEC01092903">
    <property type="protein sequence ID" value="MBX73387.1"/>
    <property type="molecule type" value="Transcribed_RNA"/>
</dbReference>